<feature type="region of interest" description="Disordered" evidence="1">
    <location>
        <begin position="107"/>
        <end position="141"/>
    </location>
</feature>
<dbReference type="EMBL" id="HBFC01031107">
    <property type="protein sequence ID" value="CAD8718755.1"/>
    <property type="molecule type" value="Transcribed_RNA"/>
</dbReference>
<feature type="compositionally biased region" description="Basic and acidic residues" evidence="1">
    <location>
        <begin position="179"/>
        <end position="194"/>
    </location>
</feature>
<evidence type="ECO:0000313" key="2">
    <source>
        <dbReference type="EMBL" id="CAD8718755.1"/>
    </source>
</evidence>
<dbReference type="PANTHER" id="PTHR12277">
    <property type="entry name" value="ALPHA/BETA HYDROLASE DOMAIN-CONTAINING PROTEIN"/>
    <property type="match status" value="1"/>
</dbReference>
<dbReference type="PANTHER" id="PTHR12277:SF81">
    <property type="entry name" value="PROTEIN ABHD13"/>
    <property type="match status" value="1"/>
</dbReference>
<proteinExistence type="predicted"/>
<sequence>MSGLKVISPTGACCTPAFFFSTCDIYPNYSLIPKVGCPTLIIHGDQDHEVPFDHGKGLHARLGKDAKHEPYWATGAGHDDVYESNPGEFLVRMRQFLELVERRAREAPAADGGDAFEQRAGSSGGGGGGSSSGIGGEGAVKGVVGTGMLRDVAPAMPAAAQGAGRDLSAPVRVDVSARANDDRDGPSAQRMVRD</sequence>
<accession>A0A7S0SY74</accession>
<dbReference type="AlphaFoldDB" id="A0A7S0SY74"/>
<evidence type="ECO:0000256" key="1">
    <source>
        <dbReference type="SAM" id="MobiDB-lite"/>
    </source>
</evidence>
<gene>
    <name evidence="2" type="ORF">MANT1106_LOCUS18465</name>
</gene>
<reference evidence="2" key="1">
    <citation type="submission" date="2021-01" db="EMBL/GenBank/DDBJ databases">
        <authorList>
            <person name="Corre E."/>
            <person name="Pelletier E."/>
            <person name="Niang G."/>
            <person name="Scheremetjew M."/>
            <person name="Finn R."/>
            <person name="Kale V."/>
            <person name="Holt S."/>
            <person name="Cochrane G."/>
            <person name="Meng A."/>
            <person name="Brown T."/>
            <person name="Cohen L."/>
        </authorList>
    </citation>
    <scope>NUCLEOTIDE SEQUENCE</scope>
    <source>
        <strain evidence="2">SL-175</strain>
    </source>
</reference>
<feature type="region of interest" description="Disordered" evidence="1">
    <location>
        <begin position="157"/>
        <end position="194"/>
    </location>
</feature>
<dbReference type="SUPFAM" id="SSF53474">
    <property type="entry name" value="alpha/beta-Hydrolases"/>
    <property type="match status" value="1"/>
</dbReference>
<feature type="compositionally biased region" description="Gly residues" evidence="1">
    <location>
        <begin position="122"/>
        <end position="139"/>
    </location>
</feature>
<protein>
    <recommendedName>
        <fullName evidence="3">Peptidase S9 prolyl oligopeptidase catalytic domain-containing protein</fullName>
    </recommendedName>
</protein>
<evidence type="ECO:0008006" key="3">
    <source>
        <dbReference type="Google" id="ProtNLM"/>
    </source>
</evidence>
<organism evidence="2">
    <name type="scientific">Mantoniella antarctica</name>
    <dbReference type="NCBI Taxonomy" id="81844"/>
    <lineage>
        <taxon>Eukaryota</taxon>
        <taxon>Viridiplantae</taxon>
        <taxon>Chlorophyta</taxon>
        <taxon>Mamiellophyceae</taxon>
        <taxon>Mamiellales</taxon>
        <taxon>Mamiellaceae</taxon>
        <taxon>Mantoniella</taxon>
    </lineage>
</organism>
<name>A0A7S0SY74_9CHLO</name>
<dbReference type="InterPro" id="IPR029058">
    <property type="entry name" value="AB_hydrolase_fold"/>
</dbReference>
<dbReference type="Gene3D" id="3.40.50.1820">
    <property type="entry name" value="alpha/beta hydrolase"/>
    <property type="match status" value="1"/>
</dbReference>